<name>A0A810L768_9ACTN</name>
<dbReference type="PANTHER" id="PTHR37314">
    <property type="entry name" value="SLR0142 PROTEIN"/>
    <property type="match status" value="1"/>
</dbReference>
<dbReference type="PANTHER" id="PTHR37314:SF4">
    <property type="entry name" value="UPF0700 TRANSMEMBRANE PROTEIN YOAK"/>
    <property type="match status" value="1"/>
</dbReference>
<feature type="transmembrane region" description="Helical" evidence="1">
    <location>
        <begin position="109"/>
        <end position="131"/>
    </location>
</feature>
<keyword evidence="3" id="KW-1185">Reference proteome</keyword>
<dbReference type="EMBL" id="AP023354">
    <property type="protein sequence ID" value="BCJ30989.1"/>
    <property type="molecule type" value="Genomic_DNA"/>
</dbReference>
<keyword evidence="1" id="KW-1133">Transmembrane helix</keyword>
<evidence type="ECO:0000313" key="3">
    <source>
        <dbReference type="Proteomes" id="UP000680750"/>
    </source>
</evidence>
<feature type="transmembrane region" description="Helical" evidence="1">
    <location>
        <begin position="45"/>
        <end position="67"/>
    </location>
</feature>
<feature type="transmembrane region" description="Helical" evidence="1">
    <location>
        <begin position="79"/>
        <end position="97"/>
    </location>
</feature>
<sequence>MLTAMSAERSEDEQERVGPPALRVIPDALLLVLAAGAGATDALSYLALGHVFTAVMTGNLALLGIAAGTGSGAAAVRSVVSLAGYVVGVAVCTRFLGRTRATDLDPWPVRVTHALGVQAVLQLLLFVGWLVADGRPTGIGAGVLVAVSAVAMGFQARAVQALALPAGSTTYLTSTLTTVVSRITGGAAGRGLPRLVLLVAAMLAGAAVSALLVTTARLAAGVLPFALTGVAVLAAAAVDLRHRRRH</sequence>
<dbReference type="AlphaFoldDB" id="A0A810L768"/>
<protein>
    <recommendedName>
        <fullName evidence="4">DUF1275 domain-containing protein</fullName>
    </recommendedName>
</protein>
<dbReference type="KEGG" id="aser:Asera_50970"/>
<proteinExistence type="predicted"/>
<evidence type="ECO:0000256" key="1">
    <source>
        <dbReference type="SAM" id="Phobius"/>
    </source>
</evidence>
<dbReference type="Proteomes" id="UP000680750">
    <property type="component" value="Chromosome"/>
</dbReference>
<organism evidence="2 3">
    <name type="scientific">Actinocatenispora sera</name>
    <dbReference type="NCBI Taxonomy" id="390989"/>
    <lineage>
        <taxon>Bacteria</taxon>
        <taxon>Bacillati</taxon>
        <taxon>Actinomycetota</taxon>
        <taxon>Actinomycetes</taxon>
        <taxon>Micromonosporales</taxon>
        <taxon>Micromonosporaceae</taxon>
        <taxon>Actinocatenispora</taxon>
    </lineage>
</organism>
<reference evidence="2" key="1">
    <citation type="submission" date="2020-08" db="EMBL/GenBank/DDBJ databases">
        <title>Whole genome shotgun sequence of Actinocatenispora sera NBRC 101916.</title>
        <authorList>
            <person name="Komaki H."/>
            <person name="Tamura T."/>
        </authorList>
    </citation>
    <scope>NUCLEOTIDE SEQUENCE</scope>
    <source>
        <strain evidence="2">NBRC 101916</strain>
    </source>
</reference>
<dbReference type="Pfam" id="PF06912">
    <property type="entry name" value="DUF1275"/>
    <property type="match status" value="1"/>
</dbReference>
<evidence type="ECO:0008006" key="4">
    <source>
        <dbReference type="Google" id="ProtNLM"/>
    </source>
</evidence>
<keyword evidence="1" id="KW-0472">Membrane</keyword>
<feature type="transmembrane region" description="Helical" evidence="1">
    <location>
        <begin position="138"/>
        <end position="156"/>
    </location>
</feature>
<gene>
    <name evidence="2" type="ORF">Asera_50970</name>
</gene>
<feature type="transmembrane region" description="Helical" evidence="1">
    <location>
        <begin position="195"/>
        <end position="213"/>
    </location>
</feature>
<keyword evidence="1" id="KW-0812">Transmembrane</keyword>
<accession>A0A810L768</accession>
<feature type="transmembrane region" description="Helical" evidence="1">
    <location>
        <begin position="219"/>
        <end position="240"/>
    </location>
</feature>
<evidence type="ECO:0000313" key="2">
    <source>
        <dbReference type="EMBL" id="BCJ30989.1"/>
    </source>
</evidence>
<dbReference type="InterPro" id="IPR010699">
    <property type="entry name" value="DUF1275"/>
</dbReference>